<dbReference type="Gene3D" id="3.20.20.140">
    <property type="entry name" value="Metal-dependent hydrolases"/>
    <property type="match status" value="1"/>
</dbReference>
<dbReference type="PROSITE" id="PS51318">
    <property type="entry name" value="TAT"/>
    <property type="match status" value="1"/>
</dbReference>
<dbReference type="InterPro" id="IPR011059">
    <property type="entry name" value="Metal-dep_hydrolase_composite"/>
</dbReference>
<organism evidence="3 4">
    <name type="scientific">Actinomadura chibensis</name>
    <dbReference type="NCBI Taxonomy" id="392828"/>
    <lineage>
        <taxon>Bacteria</taxon>
        <taxon>Bacillati</taxon>
        <taxon>Actinomycetota</taxon>
        <taxon>Actinomycetes</taxon>
        <taxon>Streptosporangiales</taxon>
        <taxon>Thermomonosporaceae</taxon>
        <taxon>Actinomadura</taxon>
    </lineage>
</organism>
<dbReference type="Gene3D" id="3.10.310.70">
    <property type="match status" value="1"/>
</dbReference>
<dbReference type="Pfam" id="PF07969">
    <property type="entry name" value="Amidohydro_3"/>
    <property type="match status" value="1"/>
</dbReference>
<keyword evidence="4" id="KW-1185">Reference proteome</keyword>
<dbReference type="AlphaFoldDB" id="A0A5D0NM08"/>
<name>A0A5D0NM08_9ACTN</name>
<feature type="domain" description="Amidohydrolase 3" evidence="2">
    <location>
        <begin position="168"/>
        <end position="498"/>
    </location>
</feature>
<dbReference type="PANTHER" id="PTHR22642:SF2">
    <property type="entry name" value="PROTEIN LONG AFTER FAR-RED 3"/>
    <property type="match status" value="1"/>
</dbReference>
<reference evidence="3 4" key="1">
    <citation type="submission" date="2019-08" db="EMBL/GenBank/DDBJ databases">
        <title>Actinomadura sp. nov. CYP1-5 isolated from mountain soil.</title>
        <authorList>
            <person name="Songsumanus A."/>
            <person name="Kuncharoen N."/>
            <person name="Kudo T."/>
            <person name="Yuki M."/>
            <person name="Igarashi Y."/>
            <person name="Tanasupawat S."/>
        </authorList>
    </citation>
    <scope>NUCLEOTIDE SEQUENCE [LARGE SCALE GENOMIC DNA]</scope>
    <source>
        <strain evidence="3 4">JCM 14158</strain>
    </source>
</reference>
<gene>
    <name evidence="3" type="ORF">FXF69_18850</name>
</gene>
<dbReference type="RefSeq" id="WP_083980999.1">
    <property type="nucleotide sequence ID" value="NZ_VSFG01000003.1"/>
</dbReference>
<dbReference type="EMBL" id="VSFG01000003">
    <property type="protein sequence ID" value="TYB45492.1"/>
    <property type="molecule type" value="Genomic_DNA"/>
</dbReference>
<dbReference type="SUPFAM" id="SSF51338">
    <property type="entry name" value="Composite domain of metallo-dependent hydrolases"/>
    <property type="match status" value="1"/>
</dbReference>
<dbReference type="InterPro" id="IPR032466">
    <property type="entry name" value="Metal_Hydrolase"/>
</dbReference>
<dbReference type="InterPro" id="IPR006311">
    <property type="entry name" value="TAT_signal"/>
</dbReference>
<dbReference type="Gene3D" id="2.30.40.10">
    <property type="entry name" value="Urease, subunit C, domain 1"/>
    <property type="match status" value="2"/>
</dbReference>
<evidence type="ECO:0000256" key="1">
    <source>
        <dbReference type="SAM" id="MobiDB-lite"/>
    </source>
</evidence>
<sequence length="509" mass="56413">MDSRMTRRSALVLTGTAAAGTIAAGRPSDRSDLQADPNADPNADPHADRRADLILHSGVVWTGDGTAEAVAVRGKRIVAVGSDRHVLGWAGDRTRRVDLRGAFVGPGFRDQHTHLITRALTGAGPEAYRPVYKPYDEKEAFESRRRTGQRHVEIHARGETPVDVFAHSPVTEKMKNDLLVMQEEVAKQGVTTVVEAGLRDLGALDALFQLAEEGKLKVRFLVRVAWGCMEEAARLGWKTGVGDDWVKVLGVKLYSDGWLGPRTSALRRPYADDPYGFPRKGILFLEQERANRDVARARELGFNITTHAIGDRGLKVTLNAYEHNDVSPRDRWAIEHVQVVEDDLLERMIRGGVIASIQLSFATSDQRFAEDALGRHRLRYAYRWRDMLRARLPMVGGTDFDIEALDPLWGLQRVVTRTEFDGTPPGGWLPDQRLDVRAALRLITSRAAFASFEERERGTVAPGNYADLVVIRENPLTIPPDRLASATRLMTVANGRITAEGPVSYPPTA</sequence>
<dbReference type="GO" id="GO:0016810">
    <property type="term" value="F:hydrolase activity, acting on carbon-nitrogen (but not peptide) bonds"/>
    <property type="evidence" value="ECO:0007669"/>
    <property type="project" value="InterPro"/>
</dbReference>
<dbReference type="Proteomes" id="UP000323380">
    <property type="component" value="Unassembled WGS sequence"/>
</dbReference>
<comment type="caution">
    <text evidence="3">The sequence shown here is derived from an EMBL/GenBank/DDBJ whole genome shotgun (WGS) entry which is preliminary data.</text>
</comment>
<proteinExistence type="predicted"/>
<accession>A0A5D0NM08</accession>
<keyword evidence="3" id="KW-0378">Hydrolase</keyword>
<evidence type="ECO:0000313" key="3">
    <source>
        <dbReference type="EMBL" id="TYB45492.1"/>
    </source>
</evidence>
<protein>
    <submittedName>
        <fullName evidence="3">Amidohydrolase family protein</fullName>
    </submittedName>
</protein>
<feature type="region of interest" description="Disordered" evidence="1">
    <location>
        <begin position="22"/>
        <end position="47"/>
    </location>
</feature>
<dbReference type="PANTHER" id="PTHR22642">
    <property type="entry name" value="IMIDAZOLONEPROPIONASE"/>
    <property type="match status" value="1"/>
</dbReference>
<evidence type="ECO:0000259" key="2">
    <source>
        <dbReference type="Pfam" id="PF07969"/>
    </source>
</evidence>
<dbReference type="STRING" id="1220554.GCA_001552135_04578"/>
<evidence type="ECO:0000313" key="4">
    <source>
        <dbReference type="Proteomes" id="UP000323380"/>
    </source>
</evidence>
<dbReference type="SUPFAM" id="SSF51556">
    <property type="entry name" value="Metallo-dependent hydrolases"/>
    <property type="match status" value="1"/>
</dbReference>
<dbReference type="InterPro" id="IPR013108">
    <property type="entry name" value="Amidohydro_3"/>
</dbReference>